<dbReference type="NCBIfam" id="TIGR03168">
    <property type="entry name" value="1-PFK"/>
    <property type="match status" value="1"/>
</dbReference>
<dbReference type="InterPro" id="IPR011611">
    <property type="entry name" value="PfkB_dom"/>
</dbReference>
<gene>
    <name evidence="8" type="primary">fruK</name>
    <name evidence="8" type="ORF">GCM10011369_17740</name>
</gene>
<dbReference type="OrthoDB" id="9801219at2"/>
<dbReference type="InterPro" id="IPR017583">
    <property type="entry name" value="Tagatose/fructose_Pkinase"/>
</dbReference>
<sequence>MRHVITVTLNPALDQTGNLQILKPGAVNLIERASLRPAGKGINVACVLAQLGQSVIVTGFLGSDNDNDFVELFKQWKMTDAFVRVPGNTRVNVKLAESNGRVTDVNFPSFEVAKAYQKELIEQLTELVNDNSLVVIAGSLPRGVDPGYIQQLIGTVKANGGKVYVDTSGAALKAAVLAEPDLLKPNIDEFAELVGESVSKTNLPALVNSVCDSSVQTLVVSAGRDGLYSFGPFGQHQCLPPKVEIESTVGAGDTLVAGLSLGWLTDSSTEKCLIRASALAAWAVTQHGVDVPSAQKLEQLMAEVEFKALEQGG</sequence>
<proteinExistence type="inferred from homology"/>
<dbReference type="SUPFAM" id="SSF53613">
    <property type="entry name" value="Ribokinase-like"/>
    <property type="match status" value="1"/>
</dbReference>
<evidence type="ECO:0000256" key="3">
    <source>
        <dbReference type="ARBA" id="ARBA00022741"/>
    </source>
</evidence>
<evidence type="ECO:0000256" key="1">
    <source>
        <dbReference type="ARBA" id="ARBA00010688"/>
    </source>
</evidence>
<evidence type="ECO:0000256" key="4">
    <source>
        <dbReference type="ARBA" id="ARBA00022777"/>
    </source>
</evidence>
<dbReference type="GO" id="GO:0044281">
    <property type="term" value="P:small molecule metabolic process"/>
    <property type="evidence" value="ECO:0007669"/>
    <property type="project" value="UniProtKB-ARBA"/>
</dbReference>
<evidence type="ECO:0000256" key="5">
    <source>
        <dbReference type="ARBA" id="ARBA00022840"/>
    </source>
</evidence>
<dbReference type="PIRSF" id="PIRSF000535">
    <property type="entry name" value="1PFK/6PFK/LacC"/>
    <property type="match status" value="1"/>
</dbReference>
<dbReference type="GO" id="GO:0008443">
    <property type="term" value="F:phosphofructokinase activity"/>
    <property type="evidence" value="ECO:0007669"/>
    <property type="project" value="TreeGrafter"/>
</dbReference>
<dbReference type="CDD" id="cd01164">
    <property type="entry name" value="FruK_PfkB_like"/>
    <property type="match status" value="1"/>
</dbReference>
<keyword evidence="9" id="KW-1185">Reference proteome</keyword>
<accession>A0A8J2XP05</accession>
<feature type="domain" description="Carbohydrate kinase PfkB" evidence="7">
    <location>
        <begin position="20"/>
        <end position="292"/>
    </location>
</feature>
<dbReference type="Proteomes" id="UP000619743">
    <property type="component" value="Unassembled WGS sequence"/>
</dbReference>
<dbReference type="EMBL" id="BMDX01000007">
    <property type="protein sequence ID" value="GGA76321.1"/>
    <property type="molecule type" value="Genomic_DNA"/>
</dbReference>
<dbReference type="PANTHER" id="PTHR46566">
    <property type="entry name" value="1-PHOSPHOFRUCTOKINASE-RELATED"/>
    <property type="match status" value="1"/>
</dbReference>
<dbReference type="FunFam" id="3.40.1190.20:FF:000001">
    <property type="entry name" value="Phosphofructokinase"/>
    <property type="match status" value="1"/>
</dbReference>
<dbReference type="AlphaFoldDB" id="A0A8J2XP05"/>
<dbReference type="Pfam" id="PF00294">
    <property type="entry name" value="PfkB"/>
    <property type="match status" value="1"/>
</dbReference>
<dbReference type="InterPro" id="IPR002173">
    <property type="entry name" value="Carboh/pur_kinase_PfkB_CS"/>
</dbReference>
<dbReference type="PANTHER" id="PTHR46566:SF5">
    <property type="entry name" value="1-PHOSPHOFRUCTOKINASE"/>
    <property type="match status" value="1"/>
</dbReference>
<comment type="similarity">
    <text evidence="1 6">Belongs to the carbohydrate kinase PfkB family.</text>
</comment>
<protein>
    <recommendedName>
        <fullName evidence="6">Phosphofructokinase</fullName>
    </recommendedName>
</protein>
<keyword evidence="3" id="KW-0547">Nucleotide-binding</keyword>
<evidence type="ECO:0000256" key="6">
    <source>
        <dbReference type="PIRNR" id="PIRNR000535"/>
    </source>
</evidence>
<dbReference type="InterPro" id="IPR029056">
    <property type="entry name" value="Ribokinase-like"/>
</dbReference>
<organism evidence="8 9">
    <name type="scientific">Neiella marina</name>
    <dbReference type="NCBI Taxonomy" id="508461"/>
    <lineage>
        <taxon>Bacteria</taxon>
        <taxon>Pseudomonadati</taxon>
        <taxon>Pseudomonadota</taxon>
        <taxon>Gammaproteobacteria</taxon>
        <taxon>Alteromonadales</taxon>
        <taxon>Echinimonadaceae</taxon>
        <taxon>Neiella</taxon>
    </lineage>
</organism>
<evidence type="ECO:0000256" key="2">
    <source>
        <dbReference type="ARBA" id="ARBA00022679"/>
    </source>
</evidence>
<comment type="caution">
    <text evidence="8">The sequence shown here is derived from an EMBL/GenBank/DDBJ whole genome shotgun (WGS) entry which is preliminary data.</text>
</comment>
<dbReference type="PROSITE" id="PS00584">
    <property type="entry name" value="PFKB_KINASES_2"/>
    <property type="match status" value="1"/>
</dbReference>
<dbReference type="RefSeq" id="WP_158100568.1">
    <property type="nucleotide sequence ID" value="NZ_BMDX01000007.1"/>
</dbReference>
<dbReference type="PROSITE" id="PS00583">
    <property type="entry name" value="PFKB_KINASES_1"/>
    <property type="match status" value="1"/>
</dbReference>
<evidence type="ECO:0000259" key="7">
    <source>
        <dbReference type="Pfam" id="PF00294"/>
    </source>
</evidence>
<dbReference type="Gene3D" id="3.40.1190.20">
    <property type="match status" value="1"/>
</dbReference>
<keyword evidence="5" id="KW-0067">ATP-binding</keyword>
<evidence type="ECO:0000313" key="8">
    <source>
        <dbReference type="EMBL" id="GGA76321.1"/>
    </source>
</evidence>
<reference evidence="9" key="1">
    <citation type="journal article" date="2019" name="Int. J. Syst. Evol. Microbiol.">
        <title>The Global Catalogue of Microorganisms (GCM) 10K type strain sequencing project: providing services to taxonomists for standard genome sequencing and annotation.</title>
        <authorList>
            <consortium name="The Broad Institute Genomics Platform"/>
            <consortium name="The Broad Institute Genome Sequencing Center for Infectious Disease"/>
            <person name="Wu L."/>
            <person name="Ma J."/>
        </authorList>
    </citation>
    <scope>NUCLEOTIDE SEQUENCE [LARGE SCALE GENOMIC DNA]</scope>
    <source>
        <strain evidence="9">CGMCC 1.10130</strain>
    </source>
</reference>
<keyword evidence="2 6" id="KW-0808">Transferase</keyword>
<dbReference type="GO" id="GO:0005524">
    <property type="term" value="F:ATP binding"/>
    <property type="evidence" value="ECO:0007669"/>
    <property type="project" value="UniProtKB-KW"/>
</dbReference>
<dbReference type="GO" id="GO:0005829">
    <property type="term" value="C:cytosol"/>
    <property type="evidence" value="ECO:0007669"/>
    <property type="project" value="TreeGrafter"/>
</dbReference>
<keyword evidence="4" id="KW-0418">Kinase</keyword>
<evidence type="ECO:0000313" key="9">
    <source>
        <dbReference type="Proteomes" id="UP000619743"/>
    </source>
</evidence>
<dbReference type="GO" id="GO:0016052">
    <property type="term" value="P:carbohydrate catabolic process"/>
    <property type="evidence" value="ECO:0007669"/>
    <property type="project" value="UniProtKB-ARBA"/>
</dbReference>
<name>A0A8J2XP05_9GAMM</name>